<evidence type="ECO:0000313" key="3">
    <source>
        <dbReference type="Proteomes" id="UP001500928"/>
    </source>
</evidence>
<accession>A0ABP9AZB9</accession>
<dbReference type="RefSeq" id="WP_345414399.1">
    <property type="nucleotide sequence ID" value="NZ_BAABHO010000015.1"/>
</dbReference>
<dbReference type="Gene3D" id="3.40.50.300">
    <property type="entry name" value="P-loop containing nucleotide triphosphate hydrolases"/>
    <property type="match status" value="1"/>
</dbReference>
<evidence type="ECO:0000259" key="1">
    <source>
        <dbReference type="Pfam" id="PF13614"/>
    </source>
</evidence>
<dbReference type="SUPFAM" id="SSF52540">
    <property type="entry name" value="P-loop containing nucleoside triphosphate hydrolases"/>
    <property type="match status" value="1"/>
</dbReference>
<proteinExistence type="predicted"/>
<keyword evidence="3" id="KW-1185">Reference proteome</keyword>
<dbReference type="InterPro" id="IPR050678">
    <property type="entry name" value="DNA_Partitioning_ATPase"/>
</dbReference>
<sequence length="271" mass="28851">MTAVTVLSGKGGVAKTLWQVLMAGEASRLGIPTLIVDADPERNASTKFGVPAQSTGLGDVFEAAGAVDGSAELDIDVGAQRLGEEVLDTQWEDVDLVPAGSSLGAVAQANLFDTWLLRDLLEKAGLSSAYGLVMIDTGGRTGSLVAQAMYAADVAYAPIAPTRDAIRKALEARVRVERIQRAHPLKWAGVVLSGFDMRVGMDEAIYQEVRQQFGDEVRAVVPRRATVHEAFQLGERLGDRRDVASSNLAAIFRDFVLELRAAGQQDAEASA</sequence>
<evidence type="ECO:0000313" key="2">
    <source>
        <dbReference type="EMBL" id="GAA4788298.1"/>
    </source>
</evidence>
<dbReference type="InterPro" id="IPR027417">
    <property type="entry name" value="P-loop_NTPase"/>
</dbReference>
<comment type="caution">
    <text evidence="2">The sequence shown here is derived from an EMBL/GenBank/DDBJ whole genome shotgun (WGS) entry which is preliminary data.</text>
</comment>
<organism evidence="2 3">
    <name type="scientific">Actinomycetospora chlora</name>
    <dbReference type="NCBI Taxonomy" id="663608"/>
    <lineage>
        <taxon>Bacteria</taxon>
        <taxon>Bacillati</taxon>
        <taxon>Actinomycetota</taxon>
        <taxon>Actinomycetes</taxon>
        <taxon>Pseudonocardiales</taxon>
        <taxon>Pseudonocardiaceae</taxon>
        <taxon>Actinomycetospora</taxon>
    </lineage>
</organism>
<dbReference type="EMBL" id="BAABHO010000015">
    <property type="protein sequence ID" value="GAA4788298.1"/>
    <property type="molecule type" value="Genomic_DNA"/>
</dbReference>
<dbReference type="CDD" id="cd02042">
    <property type="entry name" value="ParAB_family"/>
    <property type="match status" value="1"/>
</dbReference>
<reference evidence="3" key="1">
    <citation type="journal article" date="2019" name="Int. J. Syst. Evol. Microbiol.">
        <title>The Global Catalogue of Microorganisms (GCM) 10K type strain sequencing project: providing services to taxonomists for standard genome sequencing and annotation.</title>
        <authorList>
            <consortium name="The Broad Institute Genomics Platform"/>
            <consortium name="The Broad Institute Genome Sequencing Center for Infectious Disease"/>
            <person name="Wu L."/>
            <person name="Ma J."/>
        </authorList>
    </citation>
    <scope>NUCLEOTIDE SEQUENCE [LARGE SCALE GENOMIC DNA]</scope>
    <source>
        <strain evidence="3">JCM 17979</strain>
    </source>
</reference>
<dbReference type="Pfam" id="PF13614">
    <property type="entry name" value="AAA_31"/>
    <property type="match status" value="1"/>
</dbReference>
<protein>
    <submittedName>
        <fullName evidence="2">ParA family protein</fullName>
    </submittedName>
</protein>
<dbReference type="PANTHER" id="PTHR13696">
    <property type="entry name" value="P-LOOP CONTAINING NUCLEOSIDE TRIPHOSPHATE HYDROLASE"/>
    <property type="match status" value="1"/>
</dbReference>
<gene>
    <name evidence="2" type="ORF">GCM10023200_23420</name>
</gene>
<dbReference type="InterPro" id="IPR025669">
    <property type="entry name" value="AAA_dom"/>
</dbReference>
<dbReference type="Proteomes" id="UP001500928">
    <property type="component" value="Unassembled WGS sequence"/>
</dbReference>
<name>A0ABP9AZB9_9PSEU</name>
<feature type="domain" description="AAA" evidence="1">
    <location>
        <begin position="3"/>
        <end position="166"/>
    </location>
</feature>
<dbReference type="PANTHER" id="PTHR13696:SF52">
    <property type="entry name" value="PARA FAMILY PROTEIN CT_582"/>
    <property type="match status" value="1"/>
</dbReference>